<feature type="transmembrane region" description="Helical" evidence="1">
    <location>
        <begin position="38"/>
        <end position="59"/>
    </location>
</feature>
<gene>
    <name evidence="2" type="ORF">TeGR_g3790</name>
</gene>
<evidence type="ECO:0000313" key="3">
    <source>
        <dbReference type="Proteomes" id="UP001165060"/>
    </source>
</evidence>
<dbReference type="EMBL" id="BRYB01005480">
    <property type="protein sequence ID" value="GMI24987.1"/>
    <property type="molecule type" value="Genomic_DNA"/>
</dbReference>
<keyword evidence="1" id="KW-0472">Membrane</keyword>
<protein>
    <submittedName>
        <fullName evidence="2">Uncharacterized protein</fullName>
    </submittedName>
</protein>
<feature type="non-terminal residue" evidence="2">
    <location>
        <position position="1"/>
    </location>
</feature>
<keyword evidence="1" id="KW-1133">Transmembrane helix</keyword>
<accession>A0ABQ6MEP7</accession>
<keyword evidence="1" id="KW-0812">Transmembrane</keyword>
<proteinExistence type="predicted"/>
<feature type="non-terminal residue" evidence="2">
    <location>
        <position position="85"/>
    </location>
</feature>
<evidence type="ECO:0000313" key="2">
    <source>
        <dbReference type="EMBL" id="GMI24987.1"/>
    </source>
</evidence>
<dbReference type="Proteomes" id="UP001165060">
    <property type="component" value="Unassembled WGS sequence"/>
</dbReference>
<organism evidence="2 3">
    <name type="scientific">Tetraparma gracilis</name>
    <dbReference type="NCBI Taxonomy" id="2962635"/>
    <lineage>
        <taxon>Eukaryota</taxon>
        <taxon>Sar</taxon>
        <taxon>Stramenopiles</taxon>
        <taxon>Ochrophyta</taxon>
        <taxon>Bolidophyceae</taxon>
        <taxon>Parmales</taxon>
        <taxon>Triparmaceae</taxon>
        <taxon>Tetraparma</taxon>
    </lineage>
</organism>
<name>A0ABQ6MEP7_9STRA</name>
<sequence>LELAGRCLGWPLFGARSTTMASAERRGRKGALRRGGGLFKIMLATSIFTAVALSGLVLVGGDEAAAVESGVGRALEVTGGHRNVG</sequence>
<evidence type="ECO:0000256" key="1">
    <source>
        <dbReference type="SAM" id="Phobius"/>
    </source>
</evidence>
<keyword evidence="3" id="KW-1185">Reference proteome</keyword>
<comment type="caution">
    <text evidence="2">The sequence shown here is derived from an EMBL/GenBank/DDBJ whole genome shotgun (WGS) entry which is preliminary data.</text>
</comment>
<reference evidence="2 3" key="1">
    <citation type="journal article" date="2023" name="Commun. Biol.">
        <title>Genome analysis of Parmales, the sister group of diatoms, reveals the evolutionary specialization of diatoms from phago-mixotrophs to photoautotrophs.</title>
        <authorList>
            <person name="Ban H."/>
            <person name="Sato S."/>
            <person name="Yoshikawa S."/>
            <person name="Yamada K."/>
            <person name="Nakamura Y."/>
            <person name="Ichinomiya M."/>
            <person name="Sato N."/>
            <person name="Blanc-Mathieu R."/>
            <person name="Endo H."/>
            <person name="Kuwata A."/>
            <person name="Ogata H."/>
        </authorList>
    </citation>
    <scope>NUCLEOTIDE SEQUENCE [LARGE SCALE GENOMIC DNA]</scope>
</reference>